<dbReference type="Proteomes" id="UP000198891">
    <property type="component" value="Unassembled WGS sequence"/>
</dbReference>
<dbReference type="GO" id="GO:0004029">
    <property type="term" value="F:aldehyde dehydrogenase (NAD+) activity"/>
    <property type="evidence" value="ECO:0007669"/>
    <property type="project" value="TreeGrafter"/>
</dbReference>
<comment type="similarity">
    <text evidence="1 4">Belongs to the aldehyde dehydrogenase family.</text>
</comment>
<dbReference type="InterPro" id="IPR016163">
    <property type="entry name" value="Ald_DH_C"/>
</dbReference>
<dbReference type="GO" id="GO:0006081">
    <property type="term" value="P:aldehyde metabolic process"/>
    <property type="evidence" value="ECO:0007669"/>
    <property type="project" value="InterPro"/>
</dbReference>
<evidence type="ECO:0000313" key="7">
    <source>
        <dbReference type="EMBL" id="SDZ48241.1"/>
    </source>
</evidence>
<feature type="active site" evidence="5">
    <location>
        <position position="221"/>
    </location>
</feature>
<dbReference type="PIRSF" id="PIRSF036492">
    <property type="entry name" value="ALDH"/>
    <property type="match status" value="1"/>
</dbReference>
<dbReference type="OrthoDB" id="6882680at2"/>
<organism evidence="7 8">
    <name type="scientific">Herbiconiux ginsengi</name>
    <dbReference type="NCBI Taxonomy" id="381665"/>
    <lineage>
        <taxon>Bacteria</taxon>
        <taxon>Bacillati</taxon>
        <taxon>Actinomycetota</taxon>
        <taxon>Actinomycetes</taxon>
        <taxon>Micrococcales</taxon>
        <taxon>Microbacteriaceae</taxon>
        <taxon>Herbiconiux</taxon>
    </lineage>
</organism>
<dbReference type="Gene3D" id="3.40.309.10">
    <property type="entry name" value="Aldehyde Dehydrogenase, Chain A, domain 2"/>
    <property type="match status" value="1"/>
</dbReference>
<evidence type="ECO:0000256" key="1">
    <source>
        <dbReference type="ARBA" id="ARBA00009986"/>
    </source>
</evidence>
<accession>A0A1H3TEJ5</accession>
<feature type="domain" description="Aldehyde dehydrogenase" evidence="6">
    <location>
        <begin position="28"/>
        <end position="438"/>
    </location>
</feature>
<dbReference type="STRING" id="381665.SAMN05216554_4103"/>
<reference evidence="7 8" key="1">
    <citation type="submission" date="2016-10" db="EMBL/GenBank/DDBJ databases">
        <authorList>
            <person name="de Groot N.N."/>
        </authorList>
    </citation>
    <scope>NUCLEOTIDE SEQUENCE [LARGE SCALE GENOMIC DNA]</scope>
    <source>
        <strain evidence="7 8">CGMCC 4.3491</strain>
    </source>
</reference>
<dbReference type="GO" id="GO:0005737">
    <property type="term" value="C:cytoplasm"/>
    <property type="evidence" value="ECO:0007669"/>
    <property type="project" value="TreeGrafter"/>
</dbReference>
<protein>
    <recommendedName>
        <fullName evidence="4">Aldehyde dehydrogenase</fullName>
    </recommendedName>
</protein>
<keyword evidence="8" id="KW-1185">Reference proteome</keyword>
<dbReference type="FunFam" id="3.40.309.10:FF:000003">
    <property type="entry name" value="Aldehyde dehydrogenase"/>
    <property type="match status" value="1"/>
</dbReference>
<feature type="active site" evidence="5">
    <location>
        <position position="255"/>
    </location>
</feature>
<dbReference type="InterPro" id="IPR015590">
    <property type="entry name" value="Aldehyde_DH_dom"/>
</dbReference>
<dbReference type="PROSITE" id="PS00070">
    <property type="entry name" value="ALDEHYDE_DEHYDR_CYS"/>
    <property type="match status" value="1"/>
</dbReference>
<dbReference type="SUPFAM" id="SSF53720">
    <property type="entry name" value="ALDH-like"/>
    <property type="match status" value="1"/>
</dbReference>
<evidence type="ECO:0000256" key="2">
    <source>
        <dbReference type="ARBA" id="ARBA00023002"/>
    </source>
</evidence>
<dbReference type="PANTHER" id="PTHR43570:SF16">
    <property type="entry name" value="ALDEHYDE DEHYDROGENASE TYPE III, ISOFORM Q"/>
    <property type="match status" value="1"/>
</dbReference>
<dbReference type="InterPro" id="IPR016161">
    <property type="entry name" value="Ald_DH/histidinol_DH"/>
</dbReference>
<dbReference type="InterPro" id="IPR016160">
    <property type="entry name" value="Ald_DH_CS_CYS"/>
</dbReference>
<evidence type="ECO:0000256" key="5">
    <source>
        <dbReference type="PIRSR" id="PIRSR036492-1"/>
    </source>
</evidence>
<dbReference type="EMBL" id="FNPZ01000005">
    <property type="protein sequence ID" value="SDZ48241.1"/>
    <property type="molecule type" value="Genomic_DNA"/>
</dbReference>
<evidence type="ECO:0000259" key="6">
    <source>
        <dbReference type="Pfam" id="PF00171"/>
    </source>
</evidence>
<dbReference type="PANTHER" id="PTHR43570">
    <property type="entry name" value="ALDEHYDE DEHYDROGENASE"/>
    <property type="match status" value="1"/>
</dbReference>
<dbReference type="FunFam" id="3.40.605.10:FF:000004">
    <property type="entry name" value="Aldehyde dehydrogenase"/>
    <property type="match status" value="1"/>
</dbReference>
<keyword evidence="2 4" id="KW-0560">Oxidoreductase</keyword>
<gene>
    <name evidence="7" type="ORF">SAMN05216554_4103</name>
</gene>
<evidence type="ECO:0000256" key="3">
    <source>
        <dbReference type="ARBA" id="ARBA00023027"/>
    </source>
</evidence>
<dbReference type="Pfam" id="PF00171">
    <property type="entry name" value="Aldedh"/>
    <property type="match status" value="1"/>
</dbReference>
<dbReference type="InterPro" id="IPR012394">
    <property type="entry name" value="Aldehyde_DH_NAD(P)"/>
</dbReference>
<evidence type="ECO:0000256" key="4">
    <source>
        <dbReference type="PIRNR" id="PIRNR036492"/>
    </source>
</evidence>
<sequence>MSISVESSVNPEITDIPVRVADIRRGFERGITRPFAWRREQLSALDRLLEDNHIEIEEAVYADLHKPRLESFITEIKGVRSEIKTVLKNLKKWTGRRSIPFAPAVMSQGFIQREPLGTVLVIAPWNYPVNLLLSPVVGAIAAGNAVVMKPSELAPRTSALIARLVAKYLDGRAVTVVEGGISETTELLSLAWDHIFYTGNGTVGRIVLKAAAEHFTPVTLELGGKTPAWVDPSADIATAANWLAWGKFLNTGQTCVAPDYVLTTPAVQPKLIEALQKEITAFYGTDPRSSPDYGRIINDRHHDRLTVLLEGADIAIGGQVARDDRFIAPTVLRDVRVTDPAMHEEIFGPILPIITVDEVDEAIAVVNRGDKPLSMYLFSTDQMPIDSFLTRTSSGSVAINASLIQNGIAALPFGGVGASGMGSYHGEQSVRTFSHERSVVKKVTWLPNLVKFTHPPFTSKKEKQLRGA</sequence>
<dbReference type="InterPro" id="IPR016162">
    <property type="entry name" value="Ald_DH_N"/>
</dbReference>
<dbReference type="CDD" id="cd07087">
    <property type="entry name" value="ALDH_F3-13-14_CALDH-like"/>
    <property type="match status" value="1"/>
</dbReference>
<keyword evidence="3" id="KW-0520">NAD</keyword>
<evidence type="ECO:0000313" key="8">
    <source>
        <dbReference type="Proteomes" id="UP000198891"/>
    </source>
</evidence>
<name>A0A1H3TEJ5_9MICO</name>
<dbReference type="AlphaFoldDB" id="A0A1H3TEJ5"/>
<dbReference type="RefSeq" id="WP_092557347.1">
    <property type="nucleotide sequence ID" value="NZ_FNPZ01000005.1"/>
</dbReference>
<dbReference type="Gene3D" id="3.40.605.10">
    <property type="entry name" value="Aldehyde Dehydrogenase, Chain A, domain 1"/>
    <property type="match status" value="1"/>
</dbReference>
<proteinExistence type="inferred from homology"/>